<dbReference type="GO" id="GO:0005886">
    <property type="term" value="C:plasma membrane"/>
    <property type="evidence" value="ECO:0007669"/>
    <property type="project" value="TreeGrafter"/>
</dbReference>
<dbReference type="Proteomes" id="UP000054538">
    <property type="component" value="Unassembled WGS sequence"/>
</dbReference>
<organism evidence="7 8">
    <name type="scientific">Paxillus rubicundulus Ve08.2h10</name>
    <dbReference type="NCBI Taxonomy" id="930991"/>
    <lineage>
        <taxon>Eukaryota</taxon>
        <taxon>Fungi</taxon>
        <taxon>Dikarya</taxon>
        <taxon>Basidiomycota</taxon>
        <taxon>Agaricomycotina</taxon>
        <taxon>Agaricomycetes</taxon>
        <taxon>Agaricomycetidae</taxon>
        <taxon>Boletales</taxon>
        <taxon>Paxilineae</taxon>
        <taxon>Paxillaceae</taxon>
        <taxon>Paxillus</taxon>
    </lineage>
</organism>
<protein>
    <recommendedName>
        <fullName evidence="6">Bicarbonate transporter-like transmembrane domain-containing protein</fullName>
    </recommendedName>
</protein>
<dbReference type="PANTHER" id="PTHR11453:SF82">
    <property type="entry name" value="BORON TRANSPORTER 1"/>
    <property type="match status" value="1"/>
</dbReference>
<evidence type="ECO:0000256" key="2">
    <source>
        <dbReference type="ARBA" id="ARBA00022692"/>
    </source>
</evidence>
<dbReference type="InParanoid" id="A0A0D0DDB8"/>
<reference evidence="7 8" key="1">
    <citation type="submission" date="2014-04" db="EMBL/GenBank/DDBJ databases">
        <authorList>
            <consortium name="DOE Joint Genome Institute"/>
            <person name="Kuo A."/>
            <person name="Kohler A."/>
            <person name="Jargeat P."/>
            <person name="Nagy L.G."/>
            <person name="Floudas D."/>
            <person name="Copeland A."/>
            <person name="Barry K.W."/>
            <person name="Cichocki N."/>
            <person name="Veneault-Fourrey C."/>
            <person name="LaButti K."/>
            <person name="Lindquist E.A."/>
            <person name="Lipzen A."/>
            <person name="Lundell T."/>
            <person name="Morin E."/>
            <person name="Murat C."/>
            <person name="Sun H."/>
            <person name="Tunlid A."/>
            <person name="Henrissat B."/>
            <person name="Grigoriev I.V."/>
            <person name="Hibbett D.S."/>
            <person name="Martin F."/>
            <person name="Nordberg H.P."/>
            <person name="Cantor M.N."/>
            <person name="Hua S.X."/>
        </authorList>
    </citation>
    <scope>NUCLEOTIDE SEQUENCE [LARGE SCALE GENOMIC DNA]</scope>
    <source>
        <strain evidence="7 8">Ve08.2h10</strain>
    </source>
</reference>
<evidence type="ECO:0000259" key="6">
    <source>
        <dbReference type="Pfam" id="PF00955"/>
    </source>
</evidence>
<feature type="transmembrane region" description="Helical" evidence="5">
    <location>
        <begin position="6"/>
        <end position="25"/>
    </location>
</feature>
<dbReference type="Pfam" id="PF00955">
    <property type="entry name" value="HCO3_cotransp"/>
    <property type="match status" value="2"/>
</dbReference>
<dbReference type="InterPro" id="IPR011531">
    <property type="entry name" value="HCO3_transpt-like_TM_dom"/>
</dbReference>
<accession>A0A0D0DDB8</accession>
<feature type="non-terminal residue" evidence="7">
    <location>
        <position position="1"/>
    </location>
</feature>
<evidence type="ECO:0000256" key="1">
    <source>
        <dbReference type="ARBA" id="ARBA00004141"/>
    </source>
</evidence>
<dbReference type="STRING" id="930991.A0A0D0DDB8"/>
<reference evidence="8" key="2">
    <citation type="submission" date="2015-01" db="EMBL/GenBank/DDBJ databases">
        <title>Evolutionary Origins and Diversification of the Mycorrhizal Mutualists.</title>
        <authorList>
            <consortium name="DOE Joint Genome Institute"/>
            <consortium name="Mycorrhizal Genomics Consortium"/>
            <person name="Kohler A."/>
            <person name="Kuo A."/>
            <person name="Nagy L.G."/>
            <person name="Floudas D."/>
            <person name="Copeland A."/>
            <person name="Barry K.W."/>
            <person name="Cichocki N."/>
            <person name="Veneault-Fourrey C."/>
            <person name="LaButti K."/>
            <person name="Lindquist E.A."/>
            <person name="Lipzen A."/>
            <person name="Lundell T."/>
            <person name="Morin E."/>
            <person name="Murat C."/>
            <person name="Riley R."/>
            <person name="Ohm R."/>
            <person name="Sun H."/>
            <person name="Tunlid A."/>
            <person name="Henrissat B."/>
            <person name="Grigoriev I.V."/>
            <person name="Hibbett D.S."/>
            <person name="Martin F."/>
        </authorList>
    </citation>
    <scope>NUCLEOTIDE SEQUENCE [LARGE SCALE GENOMIC DNA]</scope>
    <source>
        <strain evidence="8">Ve08.2h10</strain>
    </source>
</reference>
<evidence type="ECO:0000256" key="5">
    <source>
        <dbReference type="SAM" id="Phobius"/>
    </source>
</evidence>
<comment type="subcellular location">
    <subcellularLocation>
        <location evidence="1">Membrane</location>
        <topology evidence="1">Multi-pass membrane protein</topology>
    </subcellularLocation>
</comment>
<keyword evidence="2 5" id="KW-0812">Transmembrane</keyword>
<feature type="transmembrane region" description="Helical" evidence="5">
    <location>
        <begin position="152"/>
        <end position="169"/>
    </location>
</feature>
<keyword evidence="8" id="KW-1185">Reference proteome</keyword>
<evidence type="ECO:0000313" key="8">
    <source>
        <dbReference type="Proteomes" id="UP000054538"/>
    </source>
</evidence>
<sequence length="425" mass="46770">HFIGWVYMWAAIIHWITATLNWCNFLKYVTRFSCDTFGFYVSWVYLQYGVQVITRQFSGGTDGAFVAIILALLMLVTSFLFQALSKRACFHSIIRRCFADYGMPISLVAASGMAYWGRFNSANSSTLPVGAAFRAANGRAWLVKFWELDGKWVGIALPFGIVLWILFLFDHNVSSLIAQGSQFPLRKPPGFHYDFFLLGITTFVAGLIGVPAPNGLIPQAPIHTTSLLIMGHPSRNVDEEEQANTPASLSRAVTTRVEERDVDTSKLAQEVPIAVVEQRVSNLAQGALCLVLLTGPFLHILNLIPRGVLAGLFWYMGADALRGNGITLKLLYLIQDKTLTPPDEPLRKVRKSHLILFVTIQLLGFGAAFAMTQTIAAIGFPVVILLLVPVRTLIIPRLHFTPGELSILDGPTASPFTMKSVGGSL</sequence>
<feature type="transmembrane region" description="Helical" evidence="5">
    <location>
        <begin position="97"/>
        <end position="117"/>
    </location>
</feature>
<dbReference type="OrthoDB" id="1735926at2759"/>
<evidence type="ECO:0000313" key="7">
    <source>
        <dbReference type="EMBL" id="KIK82311.1"/>
    </source>
</evidence>
<dbReference type="AlphaFoldDB" id="A0A0D0DDB8"/>
<feature type="transmembrane region" description="Helical" evidence="5">
    <location>
        <begin position="354"/>
        <end position="387"/>
    </location>
</feature>
<feature type="transmembrane region" description="Helical" evidence="5">
    <location>
        <begin position="313"/>
        <end position="334"/>
    </location>
</feature>
<dbReference type="InterPro" id="IPR003020">
    <property type="entry name" value="HCO3_transpt_euk"/>
</dbReference>
<dbReference type="EMBL" id="KN825643">
    <property type="protein sequence ID" value="KIK82311.1"/>
    <property type="molecule type" value="Genomic_DNA"/>
</dbReference>
<gene>
    <name evidence="7" type="ORF">PAXRUDRAFT_153991</name>
</gene>
<evidence type="ECO:0000256" key="4">
    <source>
        <dbReference type="ARBA" id="ARBA00023136"/>
    </source>
</evidence>
<feature type="non-terminal residue" evidence="7">
    <location>
        <position position="425"/>
    </location>
</feature>
<feature type="domain" description="Bicarbonate transporter-like transmembrane" evidence="6">
    <location>
        <begin position="244"/>
        <end position="410"/>
    </location>
</feature>
<feature type="transmembrane region" description="Helical" evidence="5">
    <location>
        <begin position="37"/>
        <end position="57"/>
    </location>
</feature>
<dbReference type="FunCoup" id="A0A0D0DDB8">
    <property type="interactions" value="139"/>
</dbReference>
<dbReference type="GO" id="GO:0000324">
    <property type="term" value="C:fungal-type vacuole"/>
    <property type="evidence" value="ECO:0007669"/>
    <property type="project" value="TreeGrafter"/>
</dbReference>
<dbReference type="GO" id="GO:0080139">
    <property type="term" value="F:borate efflux transmembrane transporter activity"/>
    <property type="evidence" value="ECO:0007669"/>
    <property type="project" value="TreeGrafter"/>
</dbReference>
<dbReference type="PANTHER" id="PTHR11453">
    <property type="entry name" value="ANION EXCHANGE PROTEIN"/>
    <property type="match status" value="1"/>
</dbReference>
<proteinExistence type="predicted"/>
<feature type="transmembrane region" description="Helical" evidence="5">
    <location>
        <begin position="63"/>
        <end position="85"/>
    </location>
</feature>
<dbReference type="GO" id="GO:0050801">
    <property type="term" value="P:monoatomic ion homeostasis"/>
    <property type="evidence" value="ECO:0007669"/>
    <property type="project" value="TreeGrafter"/>
</dbReference>
<feature type="domain" description="Bicarbonate transporter-like transmembrane" evidence="6">
    <location>
        <begin position="62"/>
        <end position="232"/>
    </location>
</feature>
<evidence type="ECO:0000256" key="3">
    <source>
        <dbReference type="ARBA" id="ARBA00022989"/>
    </source>
</evidence>
<dbReference type="GO" id="GO:0005452">
    <property type="term" value="F:solute:inorganic anion antiporter activity"/>
    <property type="evidence" value="ECO:0007669"/>
    <property type="project" value="InterPro"/>
</dbReference>
<dbReference type="GO" id="GO:0006820">
    <property type="term" value="P:monoatomic anion transport"/>
    <property type="evidence" value="ECO:0007669"/>
    <property type="project" value="InterPro"/>
</dbReference>
<name>A0A0D0DDB8_9AGAM</name>
<feature type="transmembrane region" description="Helical" evidence="5">
    <location>
        <begin position="190"/>
        <end position="210"/>
    </location>
</feature>
<keyword evidence="4 5" id="KW-0472">Membrane</keyword>
<keyword evidence="3 5" id="KW-1133">Transmembrane helix</keyword>
<dbReference type="HOGENOM" id="CLU_002289_7_1_1"/>
<feature type="transmembrane region" description="Helical" evidence="5">
    <location>
        <begin position="283"/>
        <end position="301"/>
    </location>
</feature>